<proteinExistence type="predicted"/>
<protein>
    <submittedName>
        <fullName evidence="2">Uncharacterized protein</fullName>
    </submittedName>
</protein>
<sequence>MKVTVKWLKSPRQVYGIPRAPGTFSQLDVKLAKKIQEESPGMFESLELDKPGSEKPKPRKAQTRPVYREEKS</sequence>
<comment type="caution">
    <text evidence="2">The sequence shown here is derived from an EMBL/GenBank/DDBJ whole genome shotgun (WGS) entry which is preliminary data.</text>
</comment>
<accession>A0A0F9J4E9</accession>
<evidence type="ECO:0000256" key="1">
    <source>
        <dbReference type="SAM" id="MobiDB-lite"/>
    </source>
</evidence>
<dbReference type="EMBL" id="LAZR01012347">
    <property type="protein sequence ID" value="KKM27304.1"/>
    <property type="molecule type" value="Genomic_DNA"/>
</dbReference>
<name>A0A0F9J4E9_9ZZZZ</name>
<reference evidence="2" key="1">
    <citation type="journal article" date="2015" name="Nature">
        <title>Complex archaea that bridge the gap between prokaryotes and eukaryotes.</title>
        <authorList>
            <person name="Spang A."/>
            <person name="Saw J.H."/>
            <person name="Jorgensen S.L."/>
            <person name="Zaremba-Niedzwiedzka K."/>
            <person name="Martijn J."/>
            <person name="Lind A.E."/>
            <person name="van Eijk R."/>
            <person name="Schleper C."/>
            <person name="Guy L."/>
            <person name="Ettema T.J."/>
        </authorList>
    </citation>
    <scope>NUCLEOTIDE SEQUENCE</scope>
</reference>
<gene>
    <name evidence="2" type="ORF">LCGC14_1576030</name>
</gene>
<feature type="compositionally biased region" description="Basic and acidic residues" evidence="1">
    <location>
        <begin position="47"/>
        <end position="56"/>
    </location>
</feature>
<evidence type="ECO:0000313" key="2">
    <source>
        <dbReference type="EMBL" id="KKM27304.1"/>
    </source>
</evidence>
<organism evidence="2">
    <name type="scientific">marine sediment metagenome</name>
    <dbReference type="NCBI Taxonomy" id="412755"/>
    <lineage>
        <taxon>unclassified sequences</taxon>
        <taxon>metagenomes</taxon>
        <taxon>ecological metagenomes</taxon>
    </lineage>
</organism>
<dbReference type="AlphaFoldDB" id="A0A0F9J4E9"/>
<feature type="region of interest" description="Disordered" evidence="1">
    <location>
        <begin position="40"/>
        <end position="72"/>
    </location>
</feature>